<dbReference type="GO" id="GO:0000981">
    <property type="term" value="F:DNA-binding transcription factor activity, RNA polymerase II-specific"/>
    <property type="evidence" value="ECO:0007669"/>
    <property type="project" value="InterPro"/>
</dbReference>
<dbReference type="InterPro" id="IPR051615">
    <property type="entry name" value="Transcr_Regulatory_Elem"/>
</dbReference>
<protein>
    <recommendedName>
        <fullName evidence="9">Zn(2)-C6 fungal-type domain-containing protein</fullName>
    </recommendedName>
</protein>
<name>A0A0C9LTD4_9FUNG</name>
<evidence type="ECO:0000256" key="8">
    <source>
        <dbReference type="SAM" id="MobiDB-lite"/>
    </source>
</evidence>
<keyword evidence="4" id="KW-0805">Transcription regulation</keyword>
<feature type="compositionally biased region" description="Low complexity" evidence="8">
    <location>
        <begin position="170"/>
        <end position="184"/>
    </location>
</feature>
<dbReference type="EMBL" id="DF836334">
    <property type="protein sequence ID" value="GAN03650.1"/>
    <property type="molecule type" value="Genomic_DNA"/>
</dbReference>
<dbReference type="AlphaFoldDB" id="A0A0C9LTD4"/>
<proteinExistence type="predicted"/>
<keyword evidence="5" id="KW-0238">DNA-binding</keyword>
<dbReference type="Gene3D" id="4.10.240.10">
    <property type="entry name" value="Zn(2)-C6 fungal-type DNA-binding domain"/>
    <property type="match status" value="1"/>
</dbReference>
<dbReference type="PROSITE" id="PS50048">
    <property type="entry name" value="ZN2_CY6_FUNGAL_2"/>
    <property type="match status" value="1"/>
</dbReference>
<dbReference type="PANTHER" id="PTHR31313:SF81">
    <property type="entry name" value="TY1 ENHANCER ACTIVATOR"/>
    <property type="match status" value="1"/>
</dbReference>
<dbReference type="SMART" id="SM00066">
    <property type="entry name" value="GAL4"/>
    <property type="match status" value="1"/>
</dbReference>
<evidence type="ECO:0000313" key="11">
    <source>
        <dbReference type="Proteomes" id="UP000053815"/>
    </source>
</evidence>
<dbReference type="SUPFAM" id="SSF57701">
    <property type="entry name" value="Zn2/Cys6 DNA-binding domain"/>
    <property type="match status" value="1"/>
</dbReference>
<feature type="region of interest" description="Disordered" evidence="8">
    <location>
        <begin position="142"/>
        <end position="192"/>
    </location>
</feature>
<feature type="compositionally biased region" description="Low complexity" evidence="8">
    <location>
        <begin position="99"/>
        <end position="120"/>
    </location>
</feature>
<evidence type="ECO:0000259" key="9">
    <source>
        <dbReference type="PROSITE" id="PS50048"/>
    </source>
</evidence>
<keyword evidence="2" id="KW-0479">Metal-binding</keyword>
<dbReference type="InterPro" id="IPR036864">
    <property type="entry name" value="Zn2-C6_fun-type_DNA-bd_sf"/>
</dbReference>
<dbReference type="InterPro" id="IPR001138">
    <property type="entry name" value="Zn2Cys6_DnaBD"/>
</dbReference>
<keyword evidence="6" id="KW-0804">Transcription</keyword>
<dbReference type="PROSITE" id="PS00463">
    <property type="entry name" value="ZN2_CY6_FUNGAL_1"/>
    <property type="match status" value="1"/>
</dbReference>
<evidence type="ECO:0000256" key="3">
    <source>
        <dbReference type="ARBA" id="ARBA00022833"/>
    </source>
</evidence>
<dbReference type="OrthoDB" id="2123952at2759"/>
<dbReference type="GO" id="GO:0003677">
    <property type="term" value="F:DNA binding"/>
    <property type="evidence" value="ECO:0007669"/>
    <property type="project" value="UniProtKB-KW"/>
</dbReference>
<dbReference type="PANTHER" id="PTHR31313">
    <property type="entry name" value="TY1 ENHANCER ACTIVATOR"/>
    <property type="match status" value="1"/>
</dbReference>
<dbReference type="STRING" id="91626.A0A0C9LTD4"/>
<keyword evidence="7" id="KW-0539">Nucleus</keyword>
<feature type="domain" description="Zn(2)-C6 fungal-type" evidence="9">
    <location>
        <begin position="54"/>
        <end position="83"/>
    </location>
</feature>
<evidence type="ECO:0000256" key="5">
    <source>
        <dbReference type="ARBA" id="ARBA00023125"/>
    </source>
</evidence>
<sequence>MPSTKSSSTSVHHKKWSNTPIHTIICTNSNTNSNKRSSFEAIIHHPRRLGSGSACERCRSRKTKCDGGQPCSFCASHGIQCVHRQNKKKRNSYPYATSTITTSNTTTTSTRTSGAAATSAPISDTTRLDANAQLPSLYRQYREPAEDSKQINRKHSYFDKGIQQDPIKMSDSSSTDSSISSSCSMHVPEEKRNKQIYAKSAALFAKDPLPESWSPKSANIKMPSIMGKEIDTSTKLTLYPK</sequence>
<evidence type="ECO:0000256" key="4">
    <source>
        <dbReference type="ARBA" id="ARBA00023015"/>
    </source>
</evidence>
<reference evidence="10" key="1">
    <citation type="submission" date="2014-09" db="EMBL/GenBank/DDBJ databases">
        <title>Draft genome sequence of an oleaginous Mucoromycotina fungus Mucor ambiguus NBRC6742.</title>
        <authorList>
            <person name="Takeda I."/>
            <person name="Yamane N."/>
            <person name="Morita T."/>
            <person name="Tamano K."/>
            <person name="Machida M."/>
            <person name="Baker S."/>
            <person name="Koike H."/>
        </authorList>
    </citation>
    <scope>NUCLEOTIDE SEQUENCE</scope>
    <source>
        <strain evidence="10">NBRC 6742</strain>
    </source>
</reference>
<accession>A0A0C9LTD4</accession>
<evidence type="ECO:0000256" key="6">
    <source>
        <dbReference type="ARBA" id="ARBA00023163"/>
    </source>
</evidence>
<comment type="subcellular location">
    <subcellularLocation>
        <location evidence="1">Nucleus</location>
    </subcellularLocation>
</comment>
<dbReference type="Proteomes" id="UP000053815">
    <property type="component" value="Unassembled WGS sequence"/>
</dbReference>
<dbReference type="GO" id="GO:0005634">
    <property type="term" value="C:nucleus"/>
    <property type="evidence" value="ECO:0007669"/>
    <property type="project" value="UniProtKB-SubCell"/>
</dbReference>
<keyword evidence="3" id="KW-0862">Zinc</keyword>
<keyword evidence="11" id="KW-1185">Reference proteome</keyword>
<evidence type="ECO:0000256" key="7">
    <source>
        <dbReference type="ARBA" id="ARBA00023242"/>
    </source>
</evidence>
<evidence type="ECO:0000256" key="1">
    <source>
        <dbReference type="ARBA" id="ARBA00004123"/>
    </source>
</evidence>
<feature type="region of interest" description="Disordered" evidence="8">
    <location>
        <begin position="99"/>
        <end position="123"/>
    </location>
</feature>
<organism evidence="10">
    <name type="scientific">Mucor ambiguus</name>
    <dbReference type="NCBI Taxonomy" id="91626"/>
    <lineage>
        <taxon>Eukaryota</taxon>
        <taxon>Fungi</taxon>
        <taxon>Fungi incertae sedis</taxon>
        <taxon>Mucoromycota</taxon>
        <taxon>Mucoromycotina</taxon>
        <taxon>Mucoromycetes</taxon>
        <taxon>Mucorales</taxon>
        <taxon>Mucorineae</taxon>
        <taxon>Mucoraceae</taxon>
        <taxon>Mucor</taxon>
    </lineage>
</organism>
<dbReference type="Pfam" id="PF00172">
    <property type="entry name" value="Zn_clus"/>
    <property type="match status" value="1"/>
</dbReference>
<evidence type="ECO:0000313" key="10">
    <source>
        <dbReference type="EMBL" id="GAN03650.1"/>
    </source>
</evidence>
<evidence type="ECO:0000256" key="2">
    <source>
        <dbReference type="ARBA" id="ARBA00022723"/>
    </source>
</evidence>
<gene>
    <name evidence="10" type="ORF">MAM1_0045d03105</name>
</gene>
<dbReference type="CDD" id="cd00067">
    <property type="entry name" value="GAL4"/>
    <property type="match status" value="1"/>
</dbReference>
<dbReference type="GO" id="GO:0008270">
    <property type="term" value="F:zinc ion binding"/>
    <property type="evidence" value="ECO:0007669"/>
    <property type="project" value="InterPro"/>
</dbReference>